<dbReference type="EMBL" id="MLJW01002180">
    <property type="protein sequence ID" value="OIQ75395.1"/>
    <property type="molecule type" value="Genomic_DNA"/>
</dbReference>
<dbReference type="AlphaFoldDB" id="A0A1J5QD31"/>
<evidence type="ECO:0000313" key="1">
    <source>
        <dbReference type="EMBL" id="OIQ75395.1"/>
    </source>
</evidence>
<reference evidence="1" key="1">
    <citation type="submission" date="2016-10" db="EMBL/GenBank/DDBJ databases">
        <title>Sequence of Gallionella enrichment culture.</title>
        <authorList>
            <person name="Poehlein A."/>
            <person name="Muehling M."/>
            <person name="Daniel R."/>
        </authorList>
    </citation>
    <scope>NUCLEOTIDE SEQUENCE</scope>
</reference>
<proteinExistence type="predicted"/>
<sequence length="356" mass="39414">MTTRRWLRRPAITSLLTALDSGRLPLTHTTLDARPASRAVEHVRALLVAAGALDPDPDRPIDRLQHDSDQMLVALNVHDARIVRAWLHWHVLPRLRRHHEGTADLGAAVANARRTLACVIEFLATVEATGRTLACVRPSDIDSWFAGPRARPHAVRPFLASARRTRVLPLAIRLPPPFRGRSELHTDPERRWTIARRLVQDETLDTVDRVVGALVVLYAQPLVRICALTADDVSTDGTFVTVRLGDDRLELPEPFATLIQSLPLRRREGVAEQLPGTWLFPGQRAGRHLAAASLGRRLRGIGIEPRRTRLAALDQLSVEIPPAMLAEVLGLRVPHVVRHTSSGGGNWANYAADRAT</sequence>
<gene>
    <name evidence="1" type="ORF">GALL_429390</name>
</gene>
<comment type="caution">
    <text evidence="1">The sequence shown here is derived from an EMBL/GenBank/DDBJ whole genome shotgun (WGS) entry which is preliminary data.</text>
</comment>
<evidence type="ECO:0008006" key="2">
    <source>
        <dbReference type="Google" id="ProtNLM"/>
    </source>
</evidence>
<name>A0A1J5QD31_9ZZZZ</name>
<organism evidence="1">
    <name type="scientific">mine drainage metagenome</name>
    <dbReference type="NCBI Taxonomy" id="410659"/>
    <lineage>
        <taxon>unclassified sequences</taxon>
        <taxon>metagenomes</taxon>
        <taxon>ecological metagenomes</taxon>
    </lineage>
</organism>
<accession>A0A1J5QD31</accession>
<protein>
    <recommendedName>
        <fullName evidence="2">Phage integrase family protein</fullName>
    </recommendedName>
</protein>